<gene>
    <name evidence="2" type="ORF">GCM10022256_29790</name>
</gene>
<protein>
    <submittedName>
        <fullName evidence="2">Uncharacterized protein</fullName>
    </submittedName>
</protein>
<sequence>MSGRHRKIAGAPAASSAVEEVGRYTETDPETARPRTVRGRYTRRAGAVNTDPNYEGTYTDADSDPRGVRPDGVRGHYTESDTEPA</sequence>
<proteinExistence type="predicted"/>
<keyword evidence="3" id="KW-1185">Reference proteome</keyword>
<name>A0ABP8E547_9MICO</name>
<evidence type="ECO:0000256" key="1">
    <source>
        <dbReference type="SAM" id="MobiDB-lite"/>
    </source>
</evidence>
<feature type="region of interest" description="Disordered" evidence="1">
    <location>
        <begin position="1"/>
        <end position="85"/>
    </location>
</feature>
<dbReference type="Proteomes" id="UP001501594">
    <property type="component" value="Unassembled WGS sequence"/>
</dbReference>
<evidence type="ECO:0000313" key="3">
    <source>
        <dbReference type="Proteomes" id="UP001501594"/>
    </source>
</evidence>
<feature type="compositionally biased region" description="Basic and acidic residues" evidence="1">
    <location>
        <begin position="63"/>
        <end position="79"/>
    </location>
</feature>
<evidence type="ECO:0000313" key="2">
    <source>
        <dbReference type="EMBL" id="GAA4267367.1"/>
    </source>
</evidence>
<feature type="compositionally biased region" description="Basic and acidic residues" evidence="1">
    <location>
        <begin position="20"/>
        <end position="33"/>
    </location>
</feature>
<accession>A0ABP8E547</accession>
<reference evidence="3" key="1">
    <citation type="journal article" date="2019" name="Int. J. Syst. Evol. Microbiol.">
        <title>The Global Catalogue of Microorganisms (GCM) 10K type strain sequencing project: providing services to taxonomists for standard genome sequencing and annotation.</title>
        <authorList>
            <consortium name="The Broad Institute Genomics Platform"/>
            <consortium name="The Broad Institute Genome Sequencing Center for Infectious Disease"/>
            <person name="Wu L."/>
            <person name="Ma J."/>
        </authorList>
    </citation>
    <scope>NUCLEOTIDE SEQUENCE [LARGE SCALE GENOMIC DNA]</scope>
    <source>
        <strain evidence="3">JCM 17442</strain>
    </source>
</reference>
<dbReference type="EMBL" id="BAABAU010000004">
    <property type="protein sequence ID" value="GAA4267367.1"/>
    <property type="molecule type" value="Genomic_DNA"/>
</dbReference>
<organism evidence="2 3">
    <name type="scientific">Frondihabitans peucedani</name>
    <dbReference type="NCBI Taxonomy" id="598626"/>
    <lineage>
        <taxon>Bacteria</taxon>
        <taxon>Bacillati</taxon>
        <taxon>Actinomycetota</taxon>
        <taxon>Actinomycetes</taxon>
        <taxon>Micrococcales</taxon>
        <taxon>Microbacteriaceae</taxon>
        <taxon>Frondihabitans</taxon>
    </lineage>
</organism>
<comment type="caution">
    <text evidence="2">The sequence shown here is derived from an EMBL/GenBank/DDBJ whole genome shotgun (WGS) entry which is preliminary data.</text>
</comment>